<gene>
    <name evidence="2" type="ORF">GCM10007170_14950</name>
</gene>
<dbReference type="Proteomes" id="UP000643279">
    <property type="component" value="Unassembled WGS sequence"/>
</dbReference>
<organism evidence="2 3">
    <name type="scientific">Arthrobacter liuii</name>
    <dbReference type="NCBI Taxonomy" id="1476996"/>
    <lineage>
        <taxon>Bacteria</taxon>
        <taxon>Bacillati</taxon>
        <taxon>Actinomycetota</taxon>
        <taxon>Actinomycetes</taxon>
        <taxon>Micrococcales</taxon>
        <taxon>Micrococcaceae</taxon>
        <taxon>Arthrobacter</taxon>
    </lineage>
</organism>
<dbReference type="EMBL" id="BMFW01000004">
    <property type="protein sequence ID" value="GGH93627.1"/>
    <property type="molecule type" value="Genomic_DNA"/>
</dbReference>
<evidence type="ECO:0000313" key="2">
    <source>
        <dbReference type="EMBL" id="GGH93627.1"/>
    </source>
</evidence>
<keyword evidence="3" id="KW-1185">Reference proteome</keyword>
<accession>A0ABQ2APB9</accession>
<evidence type="ECO:0000313" key="3">
    <source>
        <dbReference type="Proteomes" id="UP000643279"/>
    </source>
</evidence>
<name>A0ABQ2APB9_9MICC</name>
<comment type="caution">
    <text evidence="2">The sequence shown here is derived from an EMBL/GenBank/DDBJ whole genome shotgun (WGS) entry which is preliminary data.</text>
</comment>
<evidence type="ECO:0008006" key="4">
    <source>
        <dbReference type="Google" id="ProtNLM"/>
    </source>
</evidence>
<proteinExistence type="predicted"/>
<reference evidence="3" key="1">
    <citation type="journal article" date="2019" name="Int. J. Syst. Evol. Microbiol.">
        <title>The Global Catalogue of Microorganisms (GCM) 10K type strain sequencing project: providing services to taxonomists for standard genome sequencing and annotation.</title>
        <authorList>
            <consortium name="The Broad Institute Genomics Platform"/>
            <consortium name="The Broad Institute Genome Sequencing Center for Infectious Disease"/>
            <person name="Wu L."/>
            <person name="Ma J."/>
        </authorList>
    </citation>
    <scope>NUCLEOTIDE SEQUENCE [LARGE SCALE GENOMIC DNA]</scope>
    <source>
        <strain evidence="3">CGMCC 1.12778</strain>
    </source>
</reference>
<protein>
    <recommendedName>
        <fullName evidence="4">Secreted protein</fullName>
    </recommendedName>
</protein>
<sequence>MRGTSGRACGSRLAGCLSTMFLSPRCTVSVALLCSLRTGTALTDSRGSAKRRSSWTWCYVGRRVLGRGSRVIGQGRLYAGGKNQYRSDGRGCGTASESPMDTGPGHGKLGPVLKHSHRP</sequence>
<feature type="region of interest" description="Disordered" evidence="1">
    <location>
        <begin position="80"/>
        <end position="119"/>
    </location>
</feature>
<evidence type="ECO:0000256" key="1">
    <source>
        <dbReference type="SAM" id="MobiDB-lite"/>
    </source>
</evidence>